<dbReference type="InterPro" id="IPR036661">
    <property type="entry name" value="Luciferase-like_sf"/>
</dbReference>
<dbReference type="PANTHER" id="PTHR43244:SF1">
    <property type="entry name" value="5,10-METHYLENETETRAHYDROMETHANOPTERIN REDUCTASE"/>
    <property type="match status" value="1"/>
</dbReference>
<name>A0A2S6ISY6_9ACTN</name>
<dbReference type="Proteomes" id="UP000239485">
    <property type="component" value="Unassembled WGS sequence"/>
</dbReference>
<dbReference type="Pfam" id="PF00296">
    <property type="entry name" value="Bac_luciferase"/>
    <property type="match status" value="1"/>
</dbReference>
<keyword evidence="4" id="KW-1185">Reference proteome</keyword>
<dbReference type="InterPro" id="IPR022315">
    <property type="entry name" value="F420_OxRdatse_CPS4043_pred"/>
</dbReference>
<sequence>MDFGAVLQCVAPAARVVELARQAELYGFSHVWTFDSHVLWEEPYVIHSAILGATRKVVVGPMVTNPATREWSVTASTYATLNEMYGPRTICGIGRGDSAVRTLAGKPTTLATLRESVHVIRELANGRPVEHRGQTLRFPWAPRTHDGNRTEVWVAAYGPKALQLTGEVADGFILQLADPDIAAWTIKAVREAAERAGRDPAEVKICVAAPAYVAPDAELEHMRDQCRWFGGMVGNHVADLVSRYGTSGDVPAALTDYIADRQGYDYNEHGRAGNTHASFVPDSIVDRFCLLGPAQRHVERLRDLQALGVDQFALYLQHDAKEQTMRAYADAVMPALAEPVLAVSALPATGATGAADAPAPAALPLSP</sequence>
<feature type="domain" description="Luciferase-like" evidence="2">
    <location>
        <begin position="12"/>
        <end position="311"/>
    </location>
</feature>
<dbReference type="Gene3D" id="3.20.20.30">
    <property type="entry name" value="Luciferase-like domain"/>
    <property type="match status" value="1"/>
</dbReference>
<dbReference type="OrthoDB" id="7816697at2"/>
<evidence type="ECO:0000313" key="4">
    <source>
        <dbReference type="Proteomes" id="UP000239485"/>
    </source>
</evidence>
<evidence type="ECO:0000259" key="2">
    <source>
        <dbReference type="Pfam" id="PF00296"/>
    </source>
</evidence>
<dbReference type="InterPro" id="IPR050564">
    <property type="entry name" value="F420-G6PD/mer"/>
</dbReference>
<dbReference type="NCBIfam" id="TIGR03842">
    <property type="entry name" value="F420_CPS_4043"/>
    <property type="match status" value="1"/>
</dbReference>
<reference evidence="3 4" key="1">
    <citation type="submission" date="2018-02" db="EMBL/GenBank/DDBJ databases">
        <title>Genomic Encyclopedia of Archaeal and Bacterial Type Strains, Phase II (KMG-II): from individual species to whole genera.</title>
        <authorList>
            <person name="Goeker M."/>
        </authorList>
    </citation>
    <scope>NUCLEOTIDE SEQUENCE [LARGE SCALE GENOMIC DNA]</scope>
    <source>
        <strain evidence="3 4">DSM 22857</strain>
    </source>
</reference>
<dbReference type="EMBL" id="PTJD01000004">
    <property type="protein sequence ID" value="PPK97359.1"/>
    <property type="molecule type" value="Genomic_DNA"/>
</dbReference>
<dbReference type="AlphaFoldDB" id="A0A2S6ISY6"/>
<protein>
    <submittedName>
        <fullName evidence="3">Putative F420-dependent oxidoreductase</fullName>
    </submittedName>
</protein>
<dbReference type="RefSeq" id="WP_104432174.1">
    <property type="nucleotide sequence ID" value="NZ_PTJD01000004.1"/>
</dbReference>
<comment type="caution">
    <text evidence="3">The sequence shown here is derived from an EMBL/GenBank/DDBJ whole genome shotgun (WGS) entry which is preliminary data.</text>
</comment>
<keyword evidence="1" id="KW-0560">Oxidoreductase</keyword>
<dbReference type="SUPFAM" id="SSF51679">
    <property type="entry name" value="Bacterial luciferase-like"/>
    <property type="match status" value="1"/>
</dbReference>
<gene>
    <name evidence="3" type="ORF">CLV92_104180</name>
</gene>
<dbReference type="InterPro" id="IPR011251">
    <property type="entry name" value="Luciferase-like_dom"/>
</dbReference>
<organism evidence="3 4">
    <name type="scientific">Kineococcus xinjiangensis</name>
    <dbReference type="NCBI Taxonomy" id="512762"/>
    <lineage>
        <taxon>Bacteria</taxon>
        <taxon>Bacillati</taxon>
        <taxon>Actinomycetota</taxon>
        <taxon>Actinomycetes</taxon>
        <taxon>Kineosporiales</taxon>
        <taxon>Kineosporiaceae</taxon>
        <taxon>Kineococcus</taxon>
    </lineage>
</organism>
<dbReference type="CDD" id="cd01097">
    <property type="entry name" value="Tetrahydromethanopterin_reductase"/>
    <property type="match status" value="1"/>
</dbReference>
<evidence type="ECO:0000256" key="1">
    <source>
        <dbReference type="ARBA" id="ARBA00023002"/>
    </source>
</evidence>
<proteinExistence type="predicted"/>
<evidence type="ECO:0000313" key="3">
    <source>
        <dbReference type="EMBL" id="PPK97359.1"/>
    </source>
</evidence>
<dbReference type="PANTHER" id="PTHR43244">
    <property type="match status" value="1"/>
</dbReference>
<accession>A0A2S6ISY6</accession>
<dbReference type="GO" id="GO:0016705">
    <property type="term" value="F:oxidoreductase activity, acting on paired donors, with incorporation or reduction of molecular oxygen"/>
    <property type="evidence" value="ECO:0007669"/>
    <property type="project" value="InterPro"/>
</dbReference>